<comment type="catalytic activity">
    <reaction evidence="1">
        <text>ATP + protein L-histidine = ADP + protein N-phospho-L-histidine.</text>
        <dbReference type="EC" id="2.7.13.3"/>
    </reaction>
</comment>
<sequence>MSVRTGRLTVLLGAAPGVGKTHAMLTRAHELLHRNADVVVAAVNTHGSKALEELLAALPHHEREGWDTTELDLDGILARRPEIALVDDLAHRNPIGSRHEHRWQDIEELLDAGIDVLTTVNVHHLESLNDVVEQITGIRISDTVPDALFDRLHDIRLVDLPARELIERLSQGKVSLPEPNASQVRAFFKPSHLMALRELAMQTVAEHVDADLRERRSEAKASSAIQRHVMVAIDGRGQSDYLVRAGCRIAERRGVPWSVVTVKSAAESTYKGTRRRFQWHRRARQARQLEIDRAFALARSLGGSTTVLHGADIAATLLNAADARNARTIVIGRTRRRPLAKLLTRSLTQQLLLHGARYELTIASLPRGREEPRPLPPSMPPRWTLREPALLIGGTLAAVVAALAGEHLLNLADISMVFILAVLLVASRTRMAVALMMALVCFLAYNFLSIEPRATFYIGSPRGITTVAMFLATALIAGRLASRLRSQVVALHAANAHAVAMQLLGRQLAQAADLGQVISASAQVLQGTLKVEVWMSIGEERYPPGPDDPLSARGREAAEWTRQHGQPSGRFTDTLAQSRWWCLPVASDRTVLGVIALKFPDKVRSLTFEQRRLAEGMVMDIGQAALRTRLVEDLEAARVSSETERLRAALLSSVSHDLRSPLSSMIGASDSLLHYGYAMNDDDRTSLLETIKIEGERLDRYIQNLLDMTRLGQPGLTLTWDWIGIDELIGSAVRRLNRYVPHARVAIQMPERLPPVQVHLALLEQAIFNVMENAAKFSPNAPIDVQVSRTEQDWLRIDVSDAGPGIPAHERHRVFDMFYSVERGDRGHHGTGLGLTIVQGIIKAHDGQVEALPGPQGTGTTIRVELPWRASTRQEEAHVEEHS</sequence>
<keyword evidence="15" id="KW-0406">Ion transport</keyword>
<dbReference type="PRINTS" id="PR00344">
    <property type="entry name" value="BCTRLSENSOR"/>
</dbReference>
<dbReference type="InterPro" id="IPR005467">
    <property type="entry name" value="His_kinase_dom"/>
</dbReference>
<dbReference type="Pfam" id="PF00512">
    <property type="entry name" value="HisKA"/>
    <property type="match status" value="1"/>
</dbReference>
<dbReference type="SUPFAM" id="SSF52402">
    <property type="entry name" value="Adenine nucleotide alpha hydrolases-like"/>
    <property type="match status" value="1"/>
</dbReference>
<dbReference type="Pfam" id="PF02702">
    <property type="entry name" value="KdpD"/>
    <property type="match status" value="1"/>
</dbReference>
<keyword evidence="4" id="KW-0597">Phosphoprotein</keyword>
<dbReference type="AlphaFoldDB" id="A0A348HIF1"/>
<dbReference type="Gene3D" id="3.40.50.300">
    <property type="entry name" value="P-loop containing nucleotide triphosphate hydrolases"/>
    <property type="match status" value="1"/>
</dbReference>
<dbReference type="InterPro" id="IPR004358">
    <property type="entry name" value="Sig_transdc_His_kin-like_C"/>
</dbReference>
<dbReference type="InterPro" id="IPR052023">
    <property type="entry name" value="Histidine_kinase_KdpD"/>
</dbReference>
<dbReference type="InterPro" id="IPR014729">
    <property type="entry name" value="Rossmann-like_a/b/a_fold"/>
</dbReference>
<feature type="transmembrane region" description="Helical" evidence="13">
    <location>
        <begin position="433"/>
        <end position="450"/>
    </location>
</feature>
<keyword evidence="16" id="KW-1185">Reference proteome</keyword>
<evidence type="ECO:0000256" key="13">
    <source>
        <dbReference type="SAM" id="Phobius"/>
    </source>
</evidence>
<name>A0A348HIF1_9GAMM</name>
<evidence type="ECO:0000256" key="3">
    <source>
        <dbReference type="ARBA" id="ARBA00012438"/>
    </source>
</evidence>
<dbReference type="KEGG" id="zpl:ZBT109_2678"/>
<dbReference type="GO" id="GO:0034220">
    <property type="term" value="P:monoatomic ion transmembrane transport"/>
    <property type="evidence" value="ECO:0007669"/>
    <property type="project" value="UniProtKB-KW"/>
</dbReference>
<dbReference type="InterPro" id="IPR036097">
    <property type="entry name" value="HisK_dim/P_sf"/>
</dbReference>
<keyword evidence="9" id="KW-0067">ATP-binding</keyword>
<dbReference type="InterPro" id="IPR029016">
    <property type="entry name" value="GAF-like_dom_sf"/>
</dbReference>
<dbReference type="InterPro" id="IPR025201">
    <property type="entry name" value="KdpD_TM"/>
</dbReference>
<dbReference type="Gene3D" id="3.40.50.620">
    <property type="entry name" value="HUPs"/>
    <property type="match status" value="1"/>
</dbReference>
<keyword evidence="15" id="KW-0407">Ion channel</keyword>
<evidence type="ECO:0000256" key="7">
    <source>
        <dbReference type="ARBA" id="ARBA00022741"/>
    </source>
</evidence>
<dbReference type="Pfam" id="PF02518">
    <property type="entry name" value="HATPase_c"/>
    <property type="match status" value="1"/>
</dbReference>
<organism evidence="15 16">
    <name type="scientific">Zymobacter palmae</name>
    <dbReference type="NCBI Taxonomy" id="33074"/>
    <lineage>
        <taxon>Bacteria</taxon>
        <taxon>Pseudomonadati</taxon>
        <taxon>Pseudomonadota</taxon>
        <taxon>Gammaproteobacteria</taxon>
        <taxon>Oceanospirillales</taxon>
        <taxon>Halomonadaceae</taxon>
        <taxon>Zymobacter group</taxon>
        <taxon>Zymobacter</taxon>
    </lineage>
</organism>
<dbReference type="SMART" id="SM00388">
    <property type="entry name" value="HisKA"/>
    <property type="match status" value="1"/>
</dbReference>
<keyword evidence="11" id="KW-0902">Two-component regulatory system</keyword>
<dbReference type="SUPFAM" id="SSF47384">
    <property type="entry name" value="Homodimeric domain of signal transducing histidine kinase"/>
    <property type="match status" value="1"/>
</dbReference>
<dbReference type="EMBL" id="AP018933">
    <property type="protein sequence ID" value="BBG31403.1"/>
    <property type="molecule type" value="Genomic_DNA"/>
</dbReference>
<evidence type="ECO:0000256" key="11">
    <source>
        <dbReference type="ARBA" id="ARBA00023012"/>
    </source>
</evidence>
<evidence type="ECO:0000256" key="5">
    <source>
        <dbReference type="ARBA" id="ARBA00022679"/>
    </source>
</evidence>
<keyword evidence="7" id="KW-0547">Nucleotide-binding</keyword>
<feature type="transmembrane region" description="Helical" evidence="13">
    <location>
        <begin position="456"/>
        <end position="477"/>
    </location>
</feature>
<feature type="domain" description="Histidine kinase" evidence="14">
    <location>
        <begin position="653"/>
        <end position="870"/>
    </location>
</feature>
<dbReference type="STRING" id="1123510.GCA_000620025_00032"/>
<comment type="subcellular location">
    <subcellularLocation>
        <location evidence="2">Membrane</location>
        <topology evidence="2">Multi-pass membrane protein</topology>
    </subcellularLocation>
</comment>
<evidence type="ECO:0000256" key="8">
    <source>
        <dbReference type="ARBA" id="ARBA00022777"/>
    </source>
</evidence>
<dbReference type="Gene3D" id="1.10.287.130">
    <property type="match status" value="1"/>
</dbReference>
<dbReference type="Gene3D" id="1.20.120.620">
    <property type="entry name" value="Backbone structure of the membrane domain of e. Coli histidine kinase receptor kdpd"/>
    <property type="match status" value="1"/>
</dbReference>
<evidence type="ECO:0000256" key="1">
    <source>
        <dbReference type="ARBA" id="ARBA00000085"/>
    </source>
</evidence>
<keyword evidence="10 13" id="KW-1133">Transmembrane helix</keyword>
<keyword evidence="8 15" id="KW-0418">Kinase</keyword>
<reference evidence="15 16" key="1">
    <citation type="submission" date="2018-09" db="EMBL/GenBank/DDBJ databases">
        <title>Zymobacter palmae IAM14233 (=T109) whole genome analysis.</title>
        <authorList>
            <person name="Yanase H."/>
        </authorList>
    </citation>
    <scope>NUCLEOTIDE SEQUENCE [LARGE SCALE GENOMIC DNA]</scope>
    <source>
        <strain evidence="15 16">IAM14233</strain>
    </source>
</reference>
<evidence type="ECO:0000313" key="16">
    <source>
        <dbReference type="Proteomes" id="UP000267342"/>
    </source>
</evidence>
<dbReference type="CDD" id="cd00082">
    <property type="entry name" value="HisKA"/>
    <property type="match status" value="1"/>
</dbReference>
<dbReference type="GO" id="GO:0005886">
    <property type="term" value="C:plasma membrane"/>
    <property type="evidence" value="ECO:0007669"/>
    <property type="project" value="TreeGrafter"/>
</dbReference>
<evidence type="ECO:0000256" key="10">
    <source>
        <dbReference type="ARBA" id="ARBA00022989"/>
    </source>
</evidence>
<evidence type="ECO:0000256" key="4">
    <source>
        <dbReference type="ARBA" id="ARBA00022553"/>
    </source>
</evidence>
<dbReference type="GO" id="GO:0000155">
    <property type="term" value="F:phosphorelay sensor kinase activity"/>
    <property type="evidence" value="ECO:0007669"/>
    <property type="project" value="InterPro"/>
</dbReference>
<dbReference type="Gene3D" id="3.30.565.10">
    <property type="entry name" value="Histidine kinase-like ATPase, C-terminal domain"/>
    <property type="match status" value="1"/>
</dbReference>
<dbReference type="InterPro" id="IPR036890">
    <property type="entry name" value="HATPase_C_sf"/>
</dbReference>
<keyword evidence="5" id="KW-0808">Transferase</keyword>
<dbReference type="PANTHER" id="PTHR45569">
    <property type="entry name" value="SENSOR PROTEIN KDPD"/>
    <property type="match status" value="1"/>
</dbReference>
<protein>
    <recommendedName>
        <fullName evidence="3">histidine kinase</fullName>
        <ecNumber evidence="3">2.7.13.3</ecNumber>
    </recommendedName>
</protein>
<dbReference type="GO" id="GO:0005524">
    <property type="term" value="F:ATP binding"/>
    <property type="evidence" value="ECO:0007669"/>
    <property type="project" value="UniProtKB-KW"/>
</dbReference>
<dbReference type="EC" id="2.7.13.3" evidence="3"/>
<dbReference type="Gene3D" id="3.30.450.40">
    <property type="match status" value="1"/>
</dbReference>
<evidence type="ECO:0000256" key="9">
    <source>
        <dbReference type="ARBA" id="ARBA00022840"/>
    </source>
</evidence>
<dbReference type="InterPro" id="IPR006016">
    <property type="entry name" value="UspA"/>
</dbReference>
<evidence type="ECO:0000256" key="6">
    <source>
        <dbReference type="ARBA" id="ARBA00022692"/>
    </source>
</evidence>
<dbReference type="InterPro" id="IPR003852">
    <property type="entry name" value="Sig_transdc_His_kinase_KdpD_N"/>
</dbReference>
<dbReference type="InterPro" id="IPR003594">
    <property type="entry name" value="HATPase_dom"/>
</dbReference>
<dbReference type="Pfam" id="PF13493">
    <property type="entry name" value="DUF4118"/>
    <property type="match status" value="1"/>
</dbReference>
<evidence type="ECO:0000313" key="15">
    <source>
        <dbReference type="EMBL" id="BBG31403.1"/>
    </source>
</evidence>
<dbReference type="InterPro" id="IPR027417">
    <property type="entry name" value="P-loop_NTPase"/>
</dbReference>
<dbReference type="SUPFAM" id="SSF55874">
    <property type="entry name" value="ATPase domain of HSP90 chaperone/DNA topoisomerase II/histidine kinase"/>
    <property type="match status" value="1"/>
</dbReference>
<dbReference type="PANTHER" id="PTHR45569:SF1">
    <property type="entry name" value="SENSOR PROTEIN KDPD"/>
    <property type="match status" value="1"/>
</dbReference>
<evidence type="ECO:0000256" key="2">
    <source>
        <dbReference type="ARBA" id="ARBA00004141"/>
    </source>
</evidence>
<dbReference type="InterPro" id="IPR003661">
    <property type="entry name" value="HisK_dim/P_dom"/>
</dbReference>
<dbReference type="SMART" id="SM00387">
    <property type="entry name" value="HATPase_c"/>
    <property type="match status" value="1"/>
</dbReference>
<dbReference type="Pfam" id="PF00582">
    <property type="entry name" value="Usp"/>
    <property type="match status" value="1"/>
</dbReference>
<proteinExistence type="predicted"/>
<dbReference type="SUPFAM" id="SSF52540">
    <property type="entry name" value="P-loop containing nucleoside triphosphate hydrolases"/>
    <property type="match status" value="1"/>
</dbReference>
<dbReference type="InterPro" id="IPR038318">
    <property type="entry name" value="KdpD_sf"/>
</dbReference>
<keyword evidence="15" id="KW-0813">Transport</keyword>
<evidence type="ECO:0000256" key="12">
    <source>
        <dbReference type="ARBA" id="ARBA00023136"/>
    </source>
</evidence>
<accession>A0A348HIF1</accession>
<evidence type="ECO:0000259" key="14">
    <source>
        <dbReference type="PROSITE" id="PS50109"/>
    </source>
</evidence>
<keyword evidence="6 13" id="KW-0812">Transmembrane</keyword>
<feature type="transmembrane region" description="Helical" evidence="13">
    <location>
        <begin position="383"/>
        <end position="402"/>
    </location>
</feature>
<keyword evidence="12 13" id="KW-0472">Membrane</keyword>
<dbReference type="Proteomes" id="UP000267342">
    <property type="component" value="Chromosome"/>
</dbReference>
<dbReference type="PROSITE" id="PS50109">
    <property type="entry name" value="HIS_KIN"/>
    <property type="match status" value="1"/>
</dbReference>
<gene>
    <name evidence="15" type="ORF">ZBT109_2678</name>
</gene>